<dbReference type="RefSeq" id="WP_087939626.1">
    <property type="nucleotide sequence ID" value="NZ_FNAC01000019.1"/>
</dbReference>
<dbReference type="GO" id="GO:0005886">
    <property type="term" value="C:plasma membrane"/>
    <property type="evidence" value="ECO:0007669"/>
    <property type="project" value="TreeGrafter"/>
</dbReference>
<dbReference type="PANTHER" id="PTHR30441:SF8">
    <property type="entry name" value="DUF748 DOMAIN-CONTAINING PROTEIN"/>
    <property type="match status" value="1"/>
</dbReference>
<dbReference type="PANTHER" id="PTHR30441">
    <property type="entry name" value="DUF748 DOMAIN-CONTAINING PROTEIN"/>
    <property type="match status" value="1"/>
</dbReference>
<keyword evidence="1" id="KW-0472">Membrane</keyword>
<reference evidence="3" key="1">
    <citation type="submission" date="2016-10" db="EMBL/GenBank/DDBJ databases">
        <authorList>
            <person name="Varghese N."/>
            <person name="Submissions S."/>
        </authorList>
    </citation>
    <scope>NUCLEOTIDE SEQUENCE [LARGE SCALE GENOMIC DNA]</scope>
    <source>
        <strain evidence="3">DSM 23095</strain>
    </source>
</reference>
<evidence type="ECO:0000313" key="3">
    <source>
        <dbReference type="Proteomes" id="UP000199060"/>
    </source>
</evidence>
<sequence>MRKSFKIIFIVLIALFSISFLGILFLFKQQDHLVQRAIVQVNEQFDGYLELEDSHIAPFANFPYISIDLENVRFYESKDKSQTPLYEAKDIYLGFNLLKLLQGSYQVEKIKIQEGFLTIISYPNGEINLLLAKGIASTPTDSLESEFQIDVKNLLMEDFKLIYEDQSSGQDLVAHIQSLDSKIAVSEDHFSFDLVGDLIVDIDQDKQHTFFSNKAVQLNLQLDLDQSTQTLEITSSYLDLEGSRFGISGTVDLDDNFQSDLKLEGQKPNFDLFAAFAPVEVGEALKLYQNEGDIYFLGSIEGKVGNGYIPAISVEFGCENAWFLNPDVGKRVEDLRFTGFFTNGADRSMETSEIQLKNFYFKPEKGAFEGTFLIQNFNDPFVNVDVHANLDLQFLGEFFDLEILDQVQGEVKIDMHFNEIQDLDLSFDDTAHLREGIDSEITVNNLSFKLPNHPLPIRDATLRAEMRSGAVVLDTLSFKLGDSDLSVKGIFSDFPAILHGTNSPVQSSLVASSKLLKFQDLLAYDSAMANSTEEEVSDFSIKLAFNTTGSQLTDFEHLPQGEFFVEDFFAKLKYFPHTFHDFHADVLIGDQNLELKDFSGEIDDTDFHFSGKVENYVKWFEPVTIGQSSFEFDFRSDFLHPADLLSYQDISYLPKEYANEELTDLKLHGRLDLSYDSTFQSADFFLTELTIQMKLHPLKLREFSGRIHYEDEHLQVENFSGEMGRSDFKINLNWYTGEDSTLKKRDNLFQLSSSKLDLDALMNYDSESTQQISHDSAFNIFEIPFSDFQVNVAIQELNYHNFWLEDFSLSGRITPDHFIYLDGLEVHTADGRLMMEGYFNGSDPTQIYFSSQMKADKIDLDKLMIKFSNFGQDYLINENLHGKVSGTIDSKFLVYPDLTPIIEKSTATLDLTVFEGSLVNFTPLQAMSSYFKDKNLNLVRFDTLQNTFNLDNGVLEIPKMNINSSLGFLEISGKQSLDYKMNYYLRIPLKLVTKVGFQSLFGGKKAEEMDQDQEDAIQYRDTDKRIRFVNINLSGTPDDYKVALRKDKN</sequence>
<accession>A0A1G6SYB3</accession>
<gene>
    <name evidence="2" type="ORF">SAMN04488104_101955</name>
</gene>
<dbReference type="GO" id="GO:0090313">
    <property type="term" value="P:regulation of protein targeting to membrane"/>
    <property type="evidence" value="ECO:0007669"/>
    <property type="project" value="TreeGrafter"/>
</dbReference>
<dbReference type="AlphaFoldDB" id="A0A1G6SYB3"/>
<dbReference type="InterPro" id="IPR052894">
    <property type="entry name" value="AsmA-related"/>
</dbReference>
<protein>
    <submittedName>
        <fullName evidence="2">AsmA-like C-terminal region</fullName>
    </submittedName>
</protein>
<dbReference type="EMBL" id="FNAC01000019">
    <property type="protein sequence ID" value="SDD21743.1"/>
    <property type="molecule type" value="Genomic_DNA"/>
</dbReference>
<evidence type="ECO:0000256" key="1">
    <source>
        <dbReference type="SAM" id="Phobius"/>
    </source>
</evidence>
<keyword evidence="1" id="KW-0812">Transmembrane</keyword>
<dbReference type="STRING" id="686796.SAMN04488104_101955"/>
<proteinExistence type="predicted"/>
<organism evidence="2 3">
    <name type="scientific">Algoriphagus faecimaris</name>
    <dbReference type="NCBI Taxonomy" id="686796"/>
    <lineage>
        <taxon>Bacteria</taxon>
        <taxon>Pseudomonadati</taxon>
        <taxon>Bacteroidota</taxon>
        <taxon>Cytophagia</taxon>
        <taxon>Cytophagales</taxon>
        <taxon>Cyclobacteriaceae</taxon>
        <taxon>Algoriphagus</taxon>
    </lineage>
</organism>
<dbReference type="OrthoDB" id="1489065at2"/>
<evidence type="ECO:0000313" key="2">
    <source>
        <dbReference type="EMBL" id="SDD21743.1"/>
    </source>
</evidence>
<dbReference type="Proteomes" id="UP000199060">
    <property type="component" value="Unassembled WGS sequence"/>
</dbReference>
<name>A0A1G6SYB3_9BACT</name>
<keyword evidence="1" id="KW-1133">Transmembrane helix</keyword>
<feature type="transmembrane region" description="Helical" evidence="1">
    <location>
        <begin position="7"/>
        <end position="27"/>
    </location>
</feature>
<keyword evidence="3" id="KW-1185">Reference proteome</keyword>